<dbReference type="GO" id="GO:0009306">
    <property type="term" value="P:protein secretion"/>
    <property type="evidence" value="ECO:0007669"/>
    <property type="project" value="InterPro"/>
</dbReference>
<keyword evidence="8 10" id="KW-0472">Membrane</keyword>
<dbReference type="HOGENOM" id="CLU_023976_0_1_9"/>
<evidence type="ECO:0000256" key="7">
    <source>
        <dbReference type="ARBA" id="ARBA00022989"/>
    </source>
</evidence>
<evidence type="ECO:0000259" key="11">
    <source>
        <dbReference type="Pfam" id="PF25917"/>
    </source>
</evidence>
<dbReference type="NCBIfam" id="TIGR01843">
    <property type="entry name" value="type_I_hlyD"/>
    <property type="match status" value="1"/>
</dbReference>
<dbReference type="InterPro" id="IPR006144">
    <property type="entry name" value="Secretion_HlyD_CS"/>
</dbReference>
<gene>
    <name evidence="13" type="ORF">GCWU0000282_000400</name>
</gene>
<name>V2XQF6_9FIRM</name>
<dbReference type="Pfam" id="PF26002">
    <property type="entry name" value="Beta-barrel_AprE"/>
    <property type="match status" value="1"/>
</dbReference>
<dbReference type="PROSITE" id="PS00543">
    <property type="entry name" value="HLYD_FAMILY"/>
    <property type="match status" value="1"/>
</dbReference>
<dbReference type="STRING" id="592026.GCWU0000282_000400"/>
<sequence>MLKFLKRDDRLRYEFLPAALEISETPPAPLGRAVIWIVFLIVGAAILWAYIGKVDEVAVGRGKVVPAGRVKVIQPAMEGIITAIHVTEGQPVKKGQLLIELDRTMKETDVEGLQKSIDTAKLEIELLKKVSSERDLGKAVLSSDLEDEIKNDLLEFVQAKESEYTTRQESLKLAVDQSEEQLKIAEYDLKKLENKLIISNEKAESLENIVKTGGVEAANLVKMEESIKILKELDKKYKRLYESGSAAKNEWLAKHNELTLAQKEYEAQKIRAAREKVTLETEQNNANDEVSLAEKEIQIQKIRVRQAESRLKETKNSINSLEKERSTSTLSLIVEKNRQISELESSLEKIRKGMEFQSLYAPEDGTVQGMASNTIGGVVTPAQPVMSIVPNDTPLIVEASLLNKDVGFVEVGQEASVKIDTFPFQKYGTVKGKIESISPDAFEDEKLGTVYKMKVSLEKQSMMVNGKNVHIVPGMTVSAEIKTGERRIIEFFLEPIIRYADESLKLR</sequence>
<evidence type="ECO:0000313" key="14">
    <source>
        <dbReference type="Proteomes" id="UP000018227"/>
    </source>
</evidence>
<dbReference type="Proteomes" id="UP000018227">
    <property type="component" value="Unassembled WGS sequence"/>
</dbReference>
<evidence type="ECO:0000256" key="3">
    <source>
        <dbReference type="ARBA" id="ARBA00022448"/>
    </source>
</evidence>
<dbReference type="GO" id="GO:0005886">
    <property type="term" value="C:plasma membrane"/>
    <property type="evidence" value="ECO:0007669"/>
    <property type="project" value="UniProtKB-SubCell"/>
</dbReference>
<feature type="transmembrane region" description="Helical" evidence="10">
    <location>
        <begin position="33"/>
        <end position="51"/>
    </location>
</feature>
<dbReference type="Pfam" id="PF25917">
    <property type="entry name" value="BSH_RND"/>
    <property type="match status" value="1"/>
</dbReference>
<evidence type="ECO:0000256" key="8">
    <source>
        <dbReference type="ARBA" id="ARBA00023136"/>
    </source>
</evidence>
<dbReference type="AlphaFoldDB" id="V2XQF6"/>
<dbReference type="Gene3D" id="2.40.50.100">
    <property type="match status" value="1"/>
</dbReference>
<comment type="subcellular location">
    <subcellularLocation>
        <location evidence="1">Cell inner membrane</location>
        <topology evidence="1">Single-pass membrane protein</topology>
    </subcellularLocation>
</comment>
<dbReference type="InterPro" id="IPR050739">
    <property type="entry name" value="MFP"/>
</dbReference>
<keyword evidence="6 10" id="KW-0812">Transmembrane</keyword>
<evidence type="ECO:0000256" key="5">
    <source>
        <dbReference type="ARBA" id="ARBA00022519"/>
    </source>
</evidence>
<keyword evidence="5" id="KW-0997">Cell inner membrane</keyword>
<evidence type="ECO:0000256" key="6">
    <source>
        <dbReference type="ARBA" id="ARBA00022692"/>
    </source>
</evidence>
<evidence type="ECO:0000313" key="13">
    <source>
        <dbReference type="EMBL" id="ESL04429.1"/>
    </source>
</evidence>
<proteinExistence type="inferred from homology"/>
<dbReference type="OrthoDB" id="9810980at2"/>
<dbReference type="InterPro" id="IPR058982">
    <property type="entry name" value="Beta-barrel_AprE"/>
</dbReference>
<dbReference type="Gene3D" id="1.10.287.470">
    <property type="entry name" value="Helix hairpin bin"/>
    <property type="match status" value="1"/>
</dbReference>
<evidence type="ECO:0000256" key="4">
    <source>
        <dbReference type="ARBA" id="ARBA00022475"/>
    </source>
</evidence>
<comment type="similarity">
    <text evidence="2">Belongs to the membrane fusion protein (MFP) (TC 8.A.1) family.</text>
</comment>
<feature type="coiled-coil region" evidence="9">
    <location>
        <begin position="175"/>
        <end position="353"/>
    </location>
</feature>
<dbReference type="PANTHER" id="PTHR30386:SF27">
    <property type="entry name" value="MEMBRANE FUSION PROTEIN (MFP) FAMILY PROTEIN"/>
    <property type="match status" value="1"/>
</dbReference>
<dbReference type="PANTHER" id="PTHR30386">
    <property type="entry name" value="MEMBRANE FUSION SUBUNIT OF EMRAB-TOLC MULTIDRUG EFFLUX PUMP"/>
    <property type="match status" value="1"/>
</dbReference>
<keyword evidence="9" id="KW-0175">Coiled coil</keyword>
<dbReference type="SUPFAM" id="SSF111369">
    <property type="entry name" value="HlyD-like secretion proteins"/>
    <property type="match status" value="1"/>
</dbReference>
<keyword evidence="4" id="KW-1003">Cell membrane</keyword>
<reference evidence="13 14" key="1">
    <citation type="submission" date="2013-06" db="EMBL/GenBank/DDBJ databases">
        <authorList>
            <person name="Weinstock G."/>
            <person name="Sodergren E."/>
            <person name="Clifton S."/>
            <person name="Fulton L."/>
            <person name="Fulton B."/>
            <person name="Courtney L."/>
            <person name="Fronick C."/>
            <person name="Harrison M."/>
            <person name="Strong C."/>
            <person name="Farmer C."/>
            <person name="Delahaunty K."/>
            <person name="Markovic C."/>
            <person name="Hall O."/>
            <person name="Minx P."/>
            <person name="Tomlinson C."/>
            <person name="Mitreva M."/>
            <person name="Nelson J."/>
            <person name="Hou S."/>
            <person name="Wollam A."/>
            <person name="Pepin K.H."/>
            <person name="Johnson M."/>
            <person name="Bhonagiri V."/>
            <person name="Nash W.E."/>
            <person name="Warren W."/>
            <person name="Chinwalla A."/>
            <person name="Mardis E.R."/>
            <person name="Wilson R.K."/>
        </authorList>
    </citation>
    <scope>NUCLEOTIDE SEQUENCE [LARGE SCALE GENOMIC DNA]</scope>
    <source>
        <strain evidence="13 14">ATCC 51271</strain>
    </source>
</reference>
<evidence type="ECO:0000256" key="2">
    <source>
        <dbReference type="ARBA" id="ARBA00009477"/>
    </source>
</evidence>
<dbReference type="InterPro" id="IPR058625">
    <property type="entry name" value="MdtA-like_BSH"/>
</dbReference>
<evidence type="ECO:0000256" key="1">
    <source>
        <dbReference type="ARBA" id="ARBA00004377"/>
    </source>
</evidence>
<keyword evidence="3" id="KW-0813">Transport</keyword>
<dbReference type="eggNOG" id="COG0845">
    <property type="taxonomic scope" value="Bacteria"/>
</dbReference>
<protein>
    <submittedName>
        <fullName evidence="13">Type I secretion membrane fusion protein, HlyD family</fullName>
    </submittedName>
</protein>
<comment type="caution">
    <text evidence="13">The sequence shown here is derived from an EMBL/GenBank/DDBJ whole genome shotgun (WGS) entry which is preliminary data.</text>
</comment>
<evidence type="ECO:0000256" key="10">
    <source>
        <dbReference type="SAM" id="Phobius"/>
    </source>
</evidence>
<dbReference type="RefSeq" id="WP_023353303.1">
    <property type="nucleotide sequence ID" value="NZ_KI535366.1"/>
</dbReference>
<evidence type="ECO:0000256" key="9">
    <source>
        <dbReference type="SAM" id="Coils"/>
    </source>
</evidence>
<dbReference type="InterPro" id="IPR010129">
    <property type="entry name" value="T1SS_HlyD"/>
</dbReference>
<dbReference type="EMBL" id="ACIL03000004">
    <property type="protein sequence ID" value="ESL04429.1"/>
    <property type="molecule type" value="Genomic_DNA"/>
</dbReference>
<feature type="domain" description="AprE-like beta-barrel" evidence="12">
    <location>
        <begin position="395"/>
        <end position="484"/>
    </location>
</feature>
<dbReference type="Gene3D" id="2.40.30.170">
    <property type="match status" value="1"/>
</dbReference>
<keyword evidence="7 10" id="KW-1133">Transmembrane helix</keyword>
<feature type="domain" description="Multidrug resistance protein MdtA-like barrel-sandwich hybrid" evidence="11">
    <location>
        <begin position="73"/>
        <end position="388"/>
    </location>
</feature>
<evidence type="ECO:0000259" key="12">
    <source>
        <dbReference type="Pfam" id="PF26002"/>
    </source>
</evidence>
<keyword evidence="14" id="KW-1185">Reference proteome</keyword>
<dbReference type="PRINTS" id="PR01490">
    <property type="entry name" value="RTXTOXIND"/>
</dbReference>
<accession>V2XQF6</accession>
<organism evidence="13 14">
    <name type="scientific">Catonella morbi ATCC 51271</name>
    <dbReference type="NCBI Taxonomy" id="592026"/>
    <lineage>
        <taxon>Bacteria</taxon>
        <taxon>Bacillati</taxon>
        <taxon>Bacillota</taxon>
        <taxon>Clostridia</taxon>
        <taxon>Lachnospirales</taxon>
        <taxon>Lachnospiraceae</taxon>
        <taxon>Catonella</taxon>
    </lineage>
</organism>